<name>A0A915AZ25_PARUN</name>
<keyword evidence="1" id="KW-1185">Reference proteome</keyword>
<protein>
    <submittedName>
        <fullName evidence="2">Uncharacterized protein</fullName>
    </submittedName>
</protein>
<organism evidence="1 2">
    <name type="scientific">Parascaris univalens</name>
    <name type="common">Nematode worm</name>
    <dbReference type="NCBI Taxonomy" id="6257"/>
    <lineage>
        <taxon>Eukaryota</taxon>
        <taxon>Metazoa</taxon>
        <taxon>Ecdysozoa</taxon>
        <taxon>Nematoda</taxon>
        <taxon>Chromadorea</taxon>
        <taxon>Rhabditida</taxon>
        <taxon>Spirurina</taxon>
        <taxon>Ascaridomorpha</taxon>
        <taxon>Ascaridoidea</taxon>
        <taxon>Ascarididae</taxon>
        <taxon>Parascaris</taxon>
    </lineage>
</organism>
<dbReference type="WBParaSite" id="PgR020_g122_t01">
    <property type="protein sequence ID" value="PgR020_g122_t01"/>
    <property type="gene ID" value="PgR020_g122"/>
</dbReference>
<dbReference type="Proteomes" id="UP000887569">
    <property type="component" value="Unplaced"/>
</dbReference>
<evidence type="ECO:0000313" key="1">
    <source>
        <dbReference type="Proteomes" id="UP000887569"/>
    </source>
</evidence>
<evidence type="ECO:0000313" key="2">
    <source>
        <dbReference type="WBParaSite" id="PgR020_g122_t01"/>
    </source>
</evidence>
<proteinExistence type="predicted"/>
<dbReference type="AlphaFoldDB" id="A0A915AZ25"/>
<reference evidence="2" key="1">
    <citation type="submission" date="2022-11" db="UniProtKB">
        <authorList>
            <consortium name="WormBaseParasite"/>
        </authorList>
    </citation>
    <scope>IDENTIFICATION</scope>
</reference>
<sequence>LSDGRKPRMNDLWSSLQREATVISRCLNADVRIILTCNYDADSGSAKQEMRSTAASEGSLHSMPTSTVTAIAAQQSANAANSTSYIRISNPEAQPPPTSSKNNGIGSVISYVSGNFVNGVFVDEPQMNVEPPPAKRTVGVFVALRDTRPQVIVALLRLLPKTSITSNLFYLFLLRNLINTTLSVSTTAI</sequence>
<accession>A0A915AZ25</accession>